<dbReference type="Proteomes" id="UP000600449">
    <property type="component" value="Unassembled WGS sequence"/>
</dbReference>
<gene>
    <name evidence="2" type="ORF">GCM10011322_08130</name>
</gene>
<keyword evidence="3" id="KW-1185">Reference proteome</keyword>
<accession>A0A917V2H1</accession>
<dbReference type="Gene3D" id="1.10.1220.10">
    <property type="entry name" value="Met repressor-like"/>
    <property type="match status" value="1"/>
</dbReference>
<dbReference type="SUPFAM" id="SSF47598">
    <property type="entry name" value="Ribbon-helix-helix"/>
    <property type="match status" value="1"/>
</dbReference>
<reference evidence="2 3" key="1">
    <citation type="journal article" date="2014" name="Int. J. Syst. Evol. Microbiol.">
        <title>Complete genome sequence of Corynebacterium casei LMG S-19264T (=DSM 44701T), isolated from a smear-ripened cheese.</title>
        <authorList>
            <consortium name="US DOE Joint Genome Institute (JGI-PGF)"/>
            <person name="Walter F."/>
            <person name="Albersmeier A."/>
            <person name="Kalinowski J."/>
            <person name="Ruckert C."/>
        </authorList>
    </citation>
    <scope>NUCLEOTIDE SEQUENCE [LARGE SCALE GENOMIC DNA]</scope>
    <source>
        <strain evidence="2 3">CGMCC 1.9161</strain>
    </source>
</reference>
<comment type="caution">
    <text evidence="2">The sequence shown here is derived from an EMBL/GenBank/DDBJ whole genome shotgun (WGS) entry which is preliminary data.</text>
</comment>
<dbReference type="EMBL" id="BMMF01000002">
    <property type="protein sequence ID" value="GGK23893.1"/>
    <property type="molecule type" value="Genomic_DNA"/>
</dbReference>
<dbReference type="InterPro" id="IPR053853">
    <property type="entry name" value="FitA-like_RHH"/>
</dbReference>
<proteinExistence type="predicted"/>
<name>A0A917V2H1_9HYPH</name>
<dbReference type="AlphaFoldDB" id="A0A917V2H1"/>
<evidence type="ECO:0000313" key="3">
    <source>
        <dbReference type="Proteomes" id="UP000600449"/>
    </source>
</evidence>
<protein>
    <recommendedName>
        <fullName evidence="1">Antitoxin FitA-like ribbon-helix-helix domain-containing protein</fullName>
    </recommendedName>
</protein>
<dbReference type="InterPro" id="IPR010985">
    <property type="entry name" value="Ribbon_hlx_hlx"/>
</dbReference>
<sequence length="89" mass="10016">MEGAAMTAVTIHDLPEETHRALERRAAQNNRSMEAEMRAILEAAVRPRDEVGLGTMLAEISRRMGLTNADVEALEQVRDRKPAEPMRFE</sequence>
<feature type="domain" description="Antitoxin FitA-like ribbon-helix-helix" evidence="1">
    <location>
        <begin position="8"/>
        <end position="45"/>
    </location>
</feature>
<dbReference type="GO" id="GO:0006355">
    <property type="term" value="P:regulation of DNA-templated transcription"/>
    <property type="evidence" value="ECO:0007669"/>
    <property type="project" value="InterPro"/>
</dbReference>
<dbReference type="Pfam" id="PF22513">
    <property type="entry name" value="FitA-like_RHH"/>
    <property type="match status" value="1"/>
</dbReference>
<organism evidence="2 3">
    <name type="scientific">Salinarimonas ramus</name>
    <dbReference type="NCBI Taxonomy" id="690164"/>
    <lineage>
        <taxon>Bacteria</taxon>
        <taxon>Pseudomonadati</taxon>
        <taxon>Pseudomonadota</taxon>
        <taxon>Alphaproteobacteria</taxon>
        <taxon>Hyphomicrobiales</taxon>
        <taxon>Salinarimonadaceae</taxon>
        <taxon>Salinarimonas</taxon>
    </lineage>
</organism>
<evidence type="ECO:0000313" key="2">
    <source>
        <dbReference type="EMBL" id="GGK23893.1"/>
    </source>
</evidence>
<dbReference type="InterPro" id="IPR013321">
    <property type="entry name" value="Arc_rbn_hlx_hlx"/>
</dbReference>
<evidence type="ECO:0000259" key="1">
    <source>
        <dbReference type="Pfam" id="PF22513"/>
    </source>
</evidence>